<evidence type="ECO:0000313" key="7">
    <source>
        <dbReference type="EMBL" id="RCW40606.1"/>
    </source>
</evidence>
<evidence type="ECO:0000313" key="8">
    <source>
        <dbReference type="Proteomes" id="UP000252415"/>
    </source>
</evidence>
<keyword evidence="2" id="KW-0732">Signal</keyword>
<protein>
    <submittedName>
        <fullName evidence="7">GH43 family beta-xylosidase</fullName>
    </submittedName>
</protein>
<comment type="caution">
    <text evidence="7">The sequence shown here is derived from an EMBL/GenBank/DDBJ whole genome shotgun (WGS) entry which is preliminary data.</text>
</comment>
<comment type="similarity">
    <text evidence="1 5">Belongs to the glycosyl hydrolase 43 family.</text>
</comment>
<dbReference type="PANTHER" id="PTHR43817:SF1">
    <property type="entry name" value="HYDROLASE, FAMILY 43, PUTATIVE (AFU_ORTHOLOGUE AFUA_3G01660)-RELATED"/>
    <property type="match status" value="1"/>
</dbReference>
<dbReference type="InterPro" id="IPR023296">
    <property type="entry name" value="Glyco_hydro_beta-prop_sf"/>
</dbReference>
<dbReference type="EMBL" id="QPJD01000031">
    <property type="protein sequence ID" value="RCW40606.1"/>
    <property type="molecule type" value="Genomic_DNA"/>
</dbReference>
<dbReference type="PIRSF" id="PIRSF025414">
    <property type="entry name" value="Alpha-L-arabinofuranosidase"/>
    <property type="match status" value="1"/>
</dbReference>
<evidence type="ECO:0000256" key="1">
    <source>
        <dbReference type="ARBA" id="ARBA00009865"/>
    </source>
</evidence>
<dbReference type="Gene3D" id="2.115.10.20">
    <property type="entry name" value="Glycosyl hydrolase domain, family 43"/>
    <property type="match status" value="1"/>
</dbReference>
<gene>
    <name evidence="7" type="ORF">DFP97_13114</name>
</gene>
<keyword evidence="8" id="KW-1185">Reference proteome</keyword>
<dbReference type="SUPFAM" id="SSF75005">
    <property type="entry name" value="Arabinanase/levansucrase/invertase"/>
    <property type="match status" value="1"/>
</dbReference>
<feature type="region of interest" description="Disordered" evidence="6">
    <location>
        <begin position="307"/>
        <end position="329"/>
    </location>
</feature>
<organism evidence="7 8">
    <name type="scientific">Paenibacillus prosopidis</name>
    <dbReference type="NCBI Taxonomy" id="630520"/>
    <lineage>
        <taxon>Bacteria</taxon>
        <taxon>Bacillati</taxon>
        <taxon>Bacillota</taxon>
        <taxon>Bacilli</taxon>
        <taxon>Bacillales</taxon>
        <taxon>Paenibacillaceae</taxon>
        <taxon>Paenibacillus</taxon>
    </lineage>
</organism>
<dbReference type="Pfam" id="PF04616">
    <property type="entry name" value="Glyco_hydro_43"/>
    <property type="match status" value="1"/>
</dbReference>
<evidence type="ECO:0000256" key="3">
    <source>
        <dbReference type="ARBA" id="ARBA00022801"/>
    </source>
</evidence>
<dbReference type="GO" id="GO:0004553">
    <property type="term" value="F:hydrolase activity, hydrolyzing O-glycosyl compounds"/>
    <property type="evidence" value="ECO:0007669"/>
    <property type="project" value="InterPro"/>
</dbReference>
<keyword evidence="4 5" id="KW-0326">Glycosidase</keyword>
<dbReference type="GO" id="GO:0005975">
    <property type="term" value="P:carbohydrate metabolic process"/>
    <property type="evidence" value="ECO:0007669"/>
    <property type="project" value="InterPro"/>
</dbReference>
<evidence type="ECO:0000256" key="6">
    <source>
        <dbReference type="SAM" id="MobiDB-lite"/>
    </source>
</evidence>
<sequence>MLSKETAAAQSFINPVIPQRADPWVYKHTDGYYYFTASVPEYDRLEVRRAKTIQELGSAEAVVAWRKYDTGPMSANIWAPEIHFIDDKWYIYFAAARTSETVDGLFDHRMFVIENESANPLEGEWTEKGQIKANWESFALDATTFEHEGVRYLVWAQKDPAIHGNSNLYIAPMSNPWTISGEQVMIATPEYDWEKIGFLVNEGPAVLKRNGKIFISYSASATDYNYCMGLLSASDTSDLLDPSSWSKSAEPVFQTNEATGQYGPGHNSFTVSPDGENDIIVYHARNYKEIVGDPLYDPNRHTRAQQFGWNPDGTPNFGIPVEDGTVAAK</sequence>
<dbReference type="InterPro" id="IPR016828">
    <property type="entry name" value="Alpha-L-arabinofuranosidase"/>
</dbReference>
<dbReference type="PANTHER" id="PTHR43817">
    <property type="entry name" value="GLYCOSYL HYDROLASE"/>
    <property type="match status" value="1"/>
</dbReference>
<dbReference type="InterPro" id="IPR006710">
    <property type="entry name" value="Glyco_hydro_43"/>
</dbReference>
<accession>A0A368VGX7</accession>
<evidence type="ECO:0000256" key="4">
    <source>
        <dbReference type="ARBA" id="ARBA00023295"/>
    </source>
</evidence>
<dbReference type="RefSeq" id="WP_114384178.1">
    <property type="nucleotide sequence ID" value="NZ_QPJD01000031.1"/>
</dbReference>
<dbReference type="OrthoDB" id="177947at2"/>
<dbReference type="Proteomes" id="UP000252415">
    <property type="component" value="Unassembled WGS sequence"/>
</dbReference>
<dbReference type="AlphaFoldDB" id="A0A368VGX7"/>
<dbReference type="CDD" id="cd18817">
    <property type="entry name" value="GH43f_LbAraf43-like"/>
    <property type="match status" value="1"/>
</dbReference>
<proteinExistence type="inferred from homology"/>
<name>A0A368VGX7_9BACL</name>
<evidence type="ECO:0000256" key="5">
    <source>
        <dbReference type="RuleBase" id="RU361187"/>
    </source>
</evidence>
<reference evidence="7 8" key="1">
    <citation type="submission" date="2018-07" db="EMBL/GenBank/DDBJ databases">
        <title>Genomic Encyclopedia of Type Strains, Phase III (KMG-III): the genomes of soil and plant-associated and newly described type strains.</title>
        <authorList>
            <person name="Whitman W."/>
        </authorList>
    </citation>
    <scope>NUCLEOTIDE SEQUENCE [LARGE SCALE GENOMIC DNA]</scope>
    <source>
        <strain evidence="7 8">CECT 7506</strain>
    </source>
</reference>
<evidence type="ECO:0000256" key="2">
    <source>
        <dbReference type="ARBA" id="ARBA00022729"/>
    </source>
</evidence>
<keyword evidence="3 5" id="KW-0378">Hydrolase</keyword>